<evidence type="ECO:0000313" key="1">
    <source>
        <dbReference type="EMBL" id="GAH26574.1"/>
    </source>
</evidence>
<name>X1FB14_9ZZZZ</name>
<proteinExistence type="predicted"/>
<dbReference type="Gene3D" id="3.40.50.720">
    <property type="entry name" value="NAD(P)-binding Rossmann-like Domain"/>
    <property type="match status" value="1"/>
</dbReference>
<reference evidence="1" key="1">
    <citation type="journal article" date="2014" name="Front. Microbiol.">
        <title>High frequency of phylogenetically diverse reductive dehalogenase-homologous genes in deep subseafloor sedimentary metagenomes.</title>
        <authorList>
            <person name="Kawai M."/>
            <person name="Futagami T."/>
            <person name="Toyoda A."/>
            <person name="Takaki Y."/>
            <person name="Nishi S."/>
            <person name="Hori S."/>
            <person name="Arai W."/>
            <person name="Tsubouchi T."/>
            <person name="Morono Y."/>
            <person name="Uchiyama I."/>
            <person name="Ito T."/>
            <person name="Fujiyama A."/>
            <person name="Inagaki F."/>
            <person name="Takami H."/>
        </authorList>
    </citation>
    <scope>NUCLEOTIDE SEQUENCE</scope>
    <source>
        <strain evidence="1">Expedition CK06-06</strain>
    </source>
</reference>
<gene>
    <name evidence="1" type="ORF">S03H2_09795</name>
</gene>
<dbReference type="AlphaFoldDB" id="X1FB14"/>
<protein>
    <recommendedName>
        <fullName evidence="2">NAD(P)-binding domain-containing protein</fullName>
    </recommendedName>
</protein>
<accession>X1FB14</accession>
<organism evidence="1">
    <name type="scientific">marine sediment metagenome</name>
    <dbReference type="NCBI Taxonomy" id="412755"/>
    <lineage>
        <taxon>unclassified sequences</taxon>
        <taxon>metagenomes</taxon>
        <taxon>ecological metagenomes</taxon>
    </lineage>
</organism>
<dbReference type="SUPFAM" id="SSF51735">
    <property type="entry name" value="NAD(P)-binding Rossmann-fold domains"/>
    <property type="match status" value="1"/>
</dbReference>
<dbReference type="EMBL" id="BARU01005091">
    <property type="protein sequence ID" value="GAH26574.1"/>
    <property type="molecule type" value="Genomic_DNA"/>
</dbReference>
<comment type="caution">
    <text evidence="1">The sequence shown here is derived from an EMBL/GenBank/DDBJ whole genome shotgun (WGS) entry which is preliminary data.</text>
</comment>
<sequence length="90" mass="10661">MENDSTHGEILNIGNDIEELKIIDLYHKILKIMKYNTKLELIQAPRGSVNRRSPNLEKIKKLTEFQPLMDSEEALEKTINWYVENRDEFN</sequence>
<dbReference type="InterPro" id="IPR036291">
    <property type="entry name" value="NAD(P)-bd_dom_sf"/>
</dbReference>
<evidence type="ECO:0008006" key="2">
    <source>
        <dbReference type="Google" id="ProtNLM"/>
    </source>
</evidence>